<feature type="region of interest" description="Disordered" evidence="1">
    <location>
        <begin position="50"/>
        <end position="102"/>
    </location>
</feature>
<name>A7RCT8_PLAFA</name>
<feature type="compositionally biased region" description="Polar residues" evidence="1">
    <location>
        <begin position="59"/>
        <end position="102"/>
    </location>
</feature>
<reference evidence="2" key="1">
    <citation type="journal article" date="2007" name="Mol. Microbiol.">
        <title>Differential var gene expression in the organs of patients dying of falciparum malaria.</title>
        <authorList>
            <person name="Montgomery J."/>
            <person name="Mphande F.A."/>
            <person name="Berriman M."/>
            <person name="Pain A."/>
            <person name="Rogerson S.J."/>
            <person name="Taylor T.E."/>
            <person name="Molyneux M.E."/>
            <person name="Craig A."/>
        </authorList>
    </citation>
    <scope>NUCLEOTIDE SEQUENCE</scope>
</reference>
<evidence type="ECO:0000256" key="1">
    <source>
        <dbReference type="SAM" id="MobiDB-lite"/>
    </source>
</evidence>
<dbReference type="AlphaFoldDB" id="A7RCT8"/>
<gene>
    <name evidence="2" type="primary">var</name>
</gene>
<protein>
    <submittedName>
        <fullName evidence="2">Erythrocyte membrane protein</fullName>
    </submittedName>
</protein>
<sequence>PEHTHPEWRASTTPSSAIPRTRAHLFGPFLETRPGAHAPSINSVHSSNQALYGAHAPSSAHSSNQSIPSSAHSSNQLKVTAGEATTKSPMTKSPPISITCRS</sequence>
<feature type="non-terminal residue" evidence="2">
    <location>
        <position position="1"/>
    </location>
</feature>
<organism evidence="2">
    <name type="scientific">Plasmodium falciparum</name>
    <name type="common">malaria parasite P. falciparum</name>
    <dbReference type="NCBI Taxonomy" id="5833"/>
    <lineage>
        <taxon>Eukaryota</taxon>
        <taxon>Sar</taxon>
        <taxon>Alveolata</taxon>
        <taxon>Apicomplexa</taxon>
        <taxon>Aconoidasida</taxon>
        <taxon>Haemosporida</taxon>
        <taxon>Plasmodiidae</taxon>
        <taxon>Plasmodium</taxon>
        <taxon>Plasmodium (Laverania)</taxon>
    </lineage>
</organism>
<feature type="non-terminal residue" evidence="2">
    <location>
        <position position="102"/>
    </location>
</feature>
<dbReference type="EMBL" id="DQ519134">
    <property type="protein sequence ID" value="ABU42152.1"/>
    <property type="molecule type" value="mRNA"/>
</dbReference>
<accession>A7RCT8</accession>
<evidence type="ECO:0000313" key="2">
    <source>
        <dbReference type="EMBL" id="ABU42152.1"/>
    </source>
</evidence>
<proteinExistence type="evidence at transcript level"/>